<reference evidence="9 10" key="1">
    <citation type="submission" date="2019-07" db="EMBL/GenBank/DDBJ databases">
        <title>Genomic Encyclopedia of Archaeal and Bacterial Type Strains, Phase II (KMG-II): from individual species to whole genera.</title>
        <authorList>
            <person name="Goeker M."/>
        </authorList>
    </citation>
    <scope>NUCLEOTIDE SEQUENCE [LARGE SCALE GENOMIC DNA]</scope>
    <source>
        <strain evidence="9 10">ATCC BAA-1139</strain>
    </source>
</reference>
<evidence type="ECO:0000256" key="6">
    <source>
        <dbReference type="ARBA" id="ARBA00022989"/>
    </source>
</evidence>
<dbReference type="EMBL" id="VLLN01000004">
    <property type="protein sequence ID" value="TWJ32478.1"/>
    <property type="molecule type" value="Genomic_DNA"/>
</dbReference>
<evidence type="ECO:0000313" key="10">
    <source>
        <dbReference type="Proteomes" id="UP000319449"/>
    </source>
</evidence>
<comment type="subcellular location">
    <subcellularLocation>
        <location evidence="1">Cell membrane</location>
        <topology evidence="1">Multi-pass membrane protein</topology>
    </subcellularLocation>
</comment>
<protein>
    <submittedName>
        <fullName evidence="9">Putative permease</fullName>
    </submittedName>
</protein>
<name>A0A562WQH3_9BACT</name>
<keyword evidence="3" id="KW-0813">Transport</keyword>
<dbReference type="GO" id="GO:0055085">
    <property type="term" value="P:transmembrane transport"/>
    <property type="evidence" value="ECO:0007669"/>
    <property type="project" value="TreeGrafter"/>
</dbReference>
<dbReference type="InterPro" id="IPR002549">
    <property type="entry name" value="AI-2E-like"/>
</dbReference>
<sequence length="348" mass="38413">MTQHPQTANRTIAGLAIVAAAVALTYAVRHTVSCFLLAFVIAYLLDPLLVQLERRRCPRAVGIALLYLVLAILSAFSLVFLVPLLSARWEALIRDLPRYVIQVKAIVADLKTRFTPVYAAEEWSWLLDTTTGNLDSGLGSIGSGLYATASRLVFNLFNLVLAPILVFFMLYYKQPIIDGIKIWLPSRHREEILVFGREVNASIGGYLRGQLIVSVIVAIMSAIALFFLDIDNALFLGMFAGLASVLPFIGVILATIPPVFFAYLKFQTGMAVIKVVSAFAVIYFLEGYLIKPLVFKESMDLNPLMTIIVVMAFGELMGFWGILLAIPIAAAFKIFSNHLRRGGFARES</sequence>
<evidence type="ECO:0000256" key="5">
    <source>
        <dbReference type="ARBA" id="ARBA00022692"/>
    </source>
</evidence>
<evidence type="ECO:0000256" key="4">
    <source>
        <dbReference type="ARBA" id="ARBA00022475"/>
    </source>
</evidence>
<dbReference type="RefSeq" id="WP_145018885.1">
    <property type="nucleotide sequence ID" value="NZ_VLLN01000004.1"/>
</dbReference>
<feature type="transmembrane region" description="Helical" evidence="8">
    <location>
        <begin position="305"/>
        <end position="332"/>
    </location>
</feature>
<dbReference type="Pfam" id="PF01594">
    <property type="entry name" value="AI-2E_transport"/>
    <property type="match status" value="1"/>
</dbReference>
<dbReference type="AlphaFoldDB" id="A0A562WQH3"/>
<keyword evidence="6 8" id="KW-1133">Transmembrane helix</keyword>
<evidence type="ECO:0000256" key="8">
    <source>
        <dbReference type="SAM" id="Phobius"/>
    </source>
</evidence>
<feature type="transmembrane region" description="Helical" evidence="8">
    <location>
        <begin position="234"/>
        <end position="256"/>
    </location>
</feature>
<dbReference type="GO" id="GO:0005886">
    <property type="term" value="C:plasma membrane"/>
    <property type="evidence" value="ECO:0007669"/>
    <property type="project" value="UniProtKB-SubCell"/>
</dbReference>
<organism evidence="9 10">
    <name type="scientific">Geobacter argillaceus</name>
    <dbReference type="NCBI Taxonomy" id="345631"/>
    <lineage>
        <taxon>Bacteria</taxon>
        <taxon>Pseudomonadati</taxon>
        <taxon>Thermodesulfobacteriota</taxon>
        <taxon>Desulfuromonadia</taxon>
        <taxon>Geobacterales</taxon>
        <taxon>Geobacteraceae</taxon>
        <taxon>Geobacter</taxon>
    </lineage>
</organism>
<keyword evidence="5 8" id="KW-0812">Transmembrane</keyword>
<feature type="transmembrane region" description="Helical" evidence="8">
    <location>
        <begin position="211"/>
        <end position="228"/>
    </location>
</feature>
<comment type="similarity">
    <text evidence="2">Belongs to the autoinducer-2 exporter (AI-2E) (TC 2.A.86) family.</text>
</comment>
<dbReference type="PANTHER" id="PTHR21716:SF53">
    <property type="entry name" value="PERMEASE PERM-RELATED"/>
    <property type="match status" value="1"/>
</dbReference>
<dbReference type="OrthoDB" id="5391695at2"/>
<feature type="transmembrane region" description="Helical" evidence="8">
    <location>
        <begin position="152"/>
        <end position="172"/>
    </location>
</feature>
<proteinExistence type="inferred from homology"/>
<keyword evidence="7 8" id="KW-0472">Membrane</keyword>
<keyword evidence="4" id="KW-1003">Cell membrane</keyword>
<evidence type="ECO:0000313" key="9">
    <source>
        <dbReference type="EMBL" id="TWJ32478.1"/>
    </source>
</evidence>
<feature type="transmembrane region" description="Helical" evidence="8">
    <location>
        <begin position="268"/>
        <end position="285"/>
    </location>
</feature>
<dbReference type="PANTHER" id="PTHR21716">
    <property type="entry name" value="TRANSMEMBRANE PROTEIN"/>
    <property type="match status" value="1"/>
</dbReference>
<feature type="transmembrane region" description="Helical" evidence="8">
    <location>
        <begin position="35"/>
        <end position="52"/>
    </location>
</feature>
<evidence type="ECO:0000256" key="1">
    <source>
        <dbReference type="ARBA" id="ARBA00004651"/>
    </source>
</evidence>
<evidence type="ECO:0000256" key="3">
    <source>
        <dbReference type="ARBA" id="ARBA00022448"/>
    </source>
</evidence>
<keyword evidence="10" id="KW-1185">Reference proteome</keyword>
<feature type="transmembrane region" description="Helical" evidence="8">
    <location>
        <begin position="12"/>
        <end position="29"/>
    </location>
</feature>
<comment type="caution">
    <text evidence="9">The sequence shown here is derived from an EMBL/GenBank/DDBJ whole genome shotgun (WGS) entry which is preliminary data.</text>
</comment>
<dbReference type="Proteomes" id="UP000319449">
    <property type="component" value="Unassembled WGS sequence"/>
</dbReference>
<evidence type="ECO:0000256" key="2">
    <source>
        <dbReference type="ARBA" id="ARBA00009773"/>
    </source>
</evidence>
<gene>
    <name evidence="9" type="ORF">JN12_00918</name>
</gene>
<feature type="transmembrane region" description="Helical" evidence="8">
    <location>
        <begin position="64"/>
        <end position="85"/>
    </location>
</feature>
<accession>A0A562WQH3</accession>
<evidence type="ECO:0000256" key="7">
    <source>
        <dbReference type="ARBA" id="ARBA00023136"/>
    </source>
</evidence>